<proteinExistence type="predicted"/>
<dbReference type="RefSeq" id="WP_093418337.1">
    <property type="nucleotide sequence ID" value="NZ_FOXA01000002.1"/>
</dbReference>
<feature type="domain" description="Glucose/Sorbosone dehydrogenase" evidence="2">
    <location>
        <begin position="65"/>
        <end position="397"/>
    </location>
</feature>
<dbReference type="OrthoDB" id="9770043at2"/>
<dbReference type="EMBL" id="FOXA01000002">
    <property type="protein sequence ID" value="SFP07196.1"/>
    <property type="molecule type" value="Genomic_DNA"/>
</dbReference>
<reference evidence="3 4" key="1">
    <citation type="submission" date="2016-10" db="EMBL/GenBank/DDBJ databases">
        <authorList>
            <person name="de Groot N.N."/>
        </authorList>
    </citation>
    <scope>NUCLEOTIDE SEQUENCE [LARGE SCALE GENOMIC DNA]</scope>
    <source>
        <strain evidence="3 4">DSM 19547</strain>
    </source>
</reference>
<name>A0A1I5ME39_9RHOB</name>
<dbReference type="Pfam" id="PF07995">
    <property type="entry name" value="GSDH"/>
    <property type="match status" value="1"/>
</dbReference>
<dbReference type="SUPFAM" id="SSF50952">
    <property type="entry name" value="Soluble quinoprotein glucose dehydrogenase"/>
    <property type="match status" value="1"/>
</dbReference>
<evidence type="ECO:0000313" key="3">
    <source>
        <dbReference type="EMBL" id="SFP07196.1"/>
    </source>
</evidence>
<dbReference type="PANTHER" id="PTHR19328">
    <property type="entry name" value="HEDGEHOG-INTERACTING PROTEIN"/>
    <property type="match status" value="1"/>
</dbReference>
<dbReference type="PANTHER" id="PTHR19328:SF75">
    <property type="entry name" value="ALDOSE SUGAR DEHYDROGENASE YLII"/>
    <property type="match status" value="1"/>
</dbReference>
<keyword evidence="4" id="KW-1185">Reference proteome</keyword>
<evidence type="ECO:0000259" key="2">
    <source>
        <dbReference type="Pfam" id="PF07995"/>
    </source>
</evidence>
<keyword evidence="1" id="KW-0732">Signal</keyword>
<dbReference type="InterPro" id="IPR012938">
    <property type="entry name" value="Glc/Sorbosone_DH"/>
</dbReference>
<dbReference type="AlphaFoldDB" id="A0A1I5ME39"/>
<dbReference type="Gene3D" id="2.120.10.30">
    <property type="entry name" value="TolB, C-terminal domain"/>
    <property type="match status" value="1"/>
</dbReference>
<feature type="chain" id="PRO_5011504947" evidence="1">
    <location>
        <begin position="21"/>
        <end position="404"/>
    </location>
</feature>
<sequence>MKTAVSFAALTLALAVPAFAQSGGEAHEWGEMNVPDFEPNFPEQFRAPIEVSPYELQTEVLTDQLEHPWAVETLPDDQGYLVTERTGNLLHIGPDGEIMTRLSGVPQVHAVEQGGLLDVKLGPNFAEDRMVYLTYAKPMEGEGMSATAAGRGTLSEDLTAIEGFEDIWIQQPPSPSPMHYGSRIVFDGAGHAFITTGEHFTMQERDYAQHLDKTYGKVIRVNLDGSIPDDNPFVGNPDADDSIWSYGHRNIQGAAMRDGDRLYIIEHGPAGGDEINVPEPGENYGWPIVSYGERYGGEPIGSGEAQAPDMEQPLYYWDPVIAPGDMTFYSGDAFPEWEGDILIGGLVSGGLVRVALENDLASAEERLITDVGRTRDVEVLDDGTLLVVTDYDNGELIHVTPSGG</sequence>
<protein>
    <submittedName>
        <fullName evidence="3">Glucose/arabinose dehydrogenase, beta-propeller fold</fullName>
    </submittedName>
</protein>
<feature type="signal peptide" evidence="1">
    <location>
        <begin position="1"/>
        <end position="20"/>
    </location>
</feature>
<dbReference type="STRING" id="441119.SAMN04488047_102204"/>
<dbReference type="InterPro" id="IPR011041">
    <property type="entry name" value="Quinoprot_gluc/sorb_DH_b-prop"/>
</dbReference>
<evidence type="ECO:0000256" key="1">
    <source>
        <dbReference type="SAM" id="SignalP"/>
    </source>
</evidence>
<dbReference type="InterPro" id="IPR011042">
    <property type="entry name" value="6-blade_b-propeller_TolB-like"/>
</dbReference>
<gene>
    <name evidence="3" type="ORF">SAMN04488047_102204</name>
</gene>
<organism evidence="3 4">
    <name type="scientific">Tranquillimonas alkanivorans</name>
    <dbReference type="NCBI Taxonomy" id="441119"/>
    <lineage>
        <taxon>Bacteria</taxon>
        <taxon>Pseudomonadati</taxon>
        <taxon>Pseudomonadota</taxon>
        <taxon>Alphaproteobacteria</taxon>
        <taxon>Rhodobacterales</taxon>
        <taxon>Roseobacteraceae</taxon>
        <taxon>Tranquillimonas</taxon>
    </lineage>
</organism>
<dbReference type="Proteomes" id="UP000199356">
    <property type="component" value="Unassembled WGS sequence"/>
</dbReference>
<accession>A0A1I5ME39</accession>
<evidence type="ECO:0000313" key="4">
    <source>
        <dbReference type="Proteomes" id="UP000199356"/>
    </source>
</evidence>